<evidence type="ECO:0008006" key="4">
    <source>
        <dbReference type="Google" id="ProtNLM"/>
    </source>
</evidence>
<proteinExistence type="predicted"/>
<keyword evidence="1" id="KW-0732">Signal</keyword>
<protein>
    <recommendedName>
        <fullName evidence="4">AA1-like domain-containing protein</fullName>
    </recommendedName>
</protein>
<name>A0A1V6PA04_PENDC</name>
<evidence type="ECO:0000313" key="2">
    <source>
        <dbReference type="EMBL" id="OQD73617.1"/>
    </source>
</evidence>
<dbReference type="Proteomes" id="UP000191522">
    <property type="component" value="Unassembled WGS sequence"/>
</dbReference>
<accession>A0A1V6PA04</accession>
<evidence type="ECO:0000313" key="3">
    <source>
        <dbReference type="Proteomes" id="UP000191522"/>
    </source>
</evidence>
<evidence type="ECO:0000256" key="1">
    <source>
        <dbReference type="SAM" id="SignalP"/>
    </source>
</evidence>
<dbReference type="OrthoDB" id="4281801at2759"/>
<dbReference type="AlphaFoldDB" id="A0A1V6PA04"/>
<gene>
    <name evidence="2" type="ORF">PENDEC_c014G01492</name>
</gene>
<reference evidence="3" key="1">
    <citation type="journal article" date="2017" name="Nat. Microbiol.">
        <title>Global analysis of biosynthetic gene clusters reveals vast potential of secondary metabolite production in Penicillium species.</title>
        <authorList>
            <person name="Nielsen J.C."/>
            <person name="Grijseels S."/>
            <person name="Prigent S."/>
            <person name="Ji B."/>
            <person name="Dainat J."/>
            <person name="Nielsen K.F."/>
            <person name="Frisvad J.C."/>
            <person name="Workman M."/>
            <person name="Nielsen J."/>
        </authorList>
    </citation>
    <scope>NUCLEOTIDE SEQUENCE [LARGE SCALE GENOMIC DNA]</scope>
    <source>
        <strain evidence="3">IBT 11843</strain>
    </source>
</reference>
<organism evidence="2 3">
    <name type="scientific">Penicillium decumbens</name>
    <dbReference type="NCBI Taxonomy" id="69771"/>
    <lineage>
        <taxon>Eukaryota</taxon>
        <taxon>Fungi</taxon>
        <taxon>Dikarya</taxon>
        <taxon>Ascomycota</taxon>
        <taxon>Pezizomycotina</taxon>
        <taxon>Eurotiomycetes</taxon>
        <taxon>Eurotiomycetidae</taxon>
        <taxon>Eurotiales</taxon>
        <taxon>Aspergillaceae</taxon>
        <taxon>Penicillium</taxon>
    </lineage>
</organism>
<sequence length="85" mass="9051">MKFQVILAALASLAIAAPTVSPVETVKLDKVQVKNLHDVLKTQDKLQVDQTISCSISYTLDLSAGPPYTIALGSLDLTNCTYTGV</sequence>
<keyword evidence="3" id="KW-1185">Reference proteome</keyword>
<feature type="chain" id="PRO_5012935249" description="AA1-like domain-containing protein" evidence="1">
    <location>
        <begin position="17"/>
        <end position="85"/>
    </location>
</feature>
<comment type="caution">
    <text evidence="2">The sequence shown here is derived from an EMBL/GenBank/DDBJ whole genome shotgun (WGS) entry which is preliminary data.</text>
</comment>
<dbReference type="EMBL" id="MDYL01000014">
    <property type="protein sequence ID" value="OQD73617.1"/>
    <property type="molecule type" value="Genomic_DNA"/>
</dbReference>
<feature type="signal peptide" evidence="1">
    <location>
        <begin position="1"/>
        <end position="16"/>
    </location>
</feature>